<keyword evidence="3" id="KW-0808">Transferase</keyword>
<dbReference type="Pfam" id="PF01467">
    <property type="entry name" value="CTP_transf_like"/>
    <property type="match status" value="1"/>
</dbReference>
<dbReference type="Proteomes" id="UP000663929">
    <property type="component" value="Chromosome"/>
</dbReference>
<evidence type="ECO:0000259" key="8">
    <source>
        <dbReference type="Pfam" id="PF01467"/>
    </source>
</evidence>
<dbReference type="RefSeq" id="WP_237383582.1">
    <property type="nucleotide sequence ID" value="NZ_CP071793.1"/>
</dbReference>
<comment type="function">
    <text evidence="2">Catalyzes the ADP transfer from ATP to D-glycero-beta-D-manno-heptose 1-phosphate, yielding ADP-D-glycero-beta-D-manno-heptose.</text>
</comment>
<dbReference type="GO" id="GO:0033785">
    <property type="term" value="F:heptose 7-phosphate kinase activity"/>
    <property type="evidence" value="ECO:0007669"/>
    <property type="project" value="TreeGrafter"/>
</dbReference>
<sequence length="524" mass="57782">MMENDNNEFFSSKIKTLDELAAIIGPRPRENKVIMCHGTFDVVHPGHVRHLLYAKSKADILIASLTCDNHVTKANLRPYVPEDLRAINLSAFEMVDYVVIDRNPTPIENLKRLEPDFFAKGYEYVKGNIPPKTREEMDTLETYGGEMIFTPGDIVYSSSRIFESEPPNIGIEKLMVLMEAEDITFGDLAETIDRFKGIKVHILGDTIIDSFTRCTMIGGMTKTPTISVRFEEKTDFVGGAGVVAKHFRAAGADVTFSTVLGEDPLAEYALKDLEAAGVNTVPVIDGTRPTTNKNAFVADGYRMLKVDTLDNRPISDKIVGQLQEQLRETQADLVVFSDFRHGIFNKHTIKALIDAIPDGAFRVADSQVASRWGNITEFKDFDLITPNEREARFALGDQDSVVRPLATELFARAECKTLILKLGERGIITYRTRPDDDPRTIISVDSFANRVVDAVGAGDALLSYAALAMIASEGNEAIASILGSVAAGLECEYDGNVVVTPKSVKDRLASSECAVRFSEAPRRD</sequence>
<dbReference type="EMBL" id="CP071793">
    <property type="protein sequence ID" value="QTD53480.1"/>
    <property type="molecule type" value="Genomic_DNA"/>
</dbReference>
<proteinExistence type="predicted"/>
<dbReference type="SUPFAM" id="SSF52374">
    <property type="entry name" value="Nucleotidylyl transferase"/>
    <property type="match status" value="1"/>
</dbReference>
<keyword evidence="5" id="KW-0511">Multifunctional enzyme</keyword>
<dbReference type="AlphaFoldDB" id="A0A8A4TVD8"/>
<feature type="domain" description="Carbohydrate kinase PfkB" evidence="7">
    <location>
        <begin position="229"/>
        <end position="493"/>
    </location>
</feature>
<evidence type="ECO:0000256" key="3">
    <source>
        <dbReference type="ARBA" id="ARBA00022679"/>
    </source>
</evidence>
<dbReference type="Gene3D" id="3.40.50.620">
    <property type="entry name" value="HUPs"/>
    <property type="match status" value="1"/>
</dbReference>
<dbReference type="SUPFAM" id="SSF53613">
    <property type="entry name" value="Ribokinase-like"/>
    <property type="match status" value="1"/>
</dbReference>
<dbReference type="KEGG" id="scor:J3U87_13580"/>
<comment type="function">
    <text evidence="1">Catalyzes the phosphorylation of D-glycero-D-manno-heptose 7-phosphate at the C-1 position to selectively form D-glycero-beta-D-manno-heptose-1,7-bisphosphate.</text>
</comment>
<dbReference type="NCBIfam" id="TIGR00125">
    <property type="entry name" value="cyt_tran_rel"/>
    <property type="match status" value="1"/>
</dbReference>
<dbReference type="InterPro" id="IPR011611">
    <property type="entry name" value="PfkB_dom"/>
</dbReference>
<keyword evidence="9" id="KW-0548">Nucleotidyltransferase</keyword>
<evidence type="ECO:0000256" key="1">
    <source>
        <dbReference type="ARBA" id="ARBA00002319"/>
    </source>
</evidence>
<dbReference type="InterPro" id="IPR011913">
    <property type="entry name" value="RfaE_dom_I"/>
</dbReference>
<evidence type="ECO:0000313" key="9">
    <source>
        <dbReference type="EMBL" id="QTD53480.1"/>
    </source>
</evidence>
<name>A0A8A4TVD8_SULCO</name>
<dbReference type="InterPro" id="IPR004821">
    <property type="entry name" value="Cyt_trans-like"/>
</dbReference>
<gene>
    <name evidence="9" type="ORF">J3U87_13580</name>
</gene>
<evidence type="ECO:0000313" key="10">
    <source>
        <dbReference type="Proteomes" id="UP000663929"/>
    </source>
</evidence>
<evidence type="ECO:0000256" key="6">
    <source>
        <dbReference type="ARBA" id="ARBA00023277"/>
    </source>
</evidence>
<organism evidence="9 10">
    <name type="scientific">Sulfidibacter corallicola</name>
    <dbReference type="NCBI Taxonomy" id="2818388"/>
    <lineage>
        <taxon>Bacteria</taxon>
        <taxon>Pseudomonadati</taxon>
        <taxon>Acidobacteriota</taxon>
        <taxon>Holophagae</taxon>
        <taxon>Acanthopleuribacterales</taxon>
        <taxon>Acanthopleuribacteraceae</taxon>
        <taxon>Sulfidibacter</taxon>
    </lineage>
</organism>
<evidence type="ECO:0000259" key="7">
    <source>
        <dbReference type="Pfam" id="PF00294"/>
    </source>
</evidence>
<keyword evidence="6" id="KW-0119">Carbohydrate metabolism</keyword>
<dbReference type="InterPro" id="IPR014729">
    <property type="entry name" value="Rossmann-like_a/b/a_fold"/>
</dbReference>
<evidence type="ECO:0000256" key="5">
    <source>
        <dbReference type="ARBA" id="ARBA00023268"/>
    </source>
</evidence>
<dbReference type="PANTHER" id="PTHR46969">
    <property type="entry name" value="BIFUNCTIONAL PROTEIN HLDE"/>
    <property type="match status" value="1"/>
</dbReference>
<protein>
    <submittedName>
        <fullName evidence="9">Adenylyltransferase/cytidyltransferase family protein</fullName>
    </submittedName>
</protein>
<accession>A0A8A4TVD8</accession>
<dbReference type="GO" id="GO:0016773">
    <property type="term" value="F:phosphotransferase activity, alcohol group as acceptor"/>
    <property type="evidence" value="ECO:0007669"/>
    <property type="project" value="InterPro"/>
</dbReference>
<dbReference type="Gene3D" id="3.40.1190.20">
    <property type="match status" value="1"/>
</dbReference>
<evidence type="ECO:0000256" key="2">
    <source>
        <dbReference type="ARBA" id="ARBA00003753"/>
    </source>
</evidence>
<reference evidence="9" key="1">
    <citation type="submission" date="2021-03" db="EMBL/GenBank/DDBJ databases">
        <title>Acanthopleuribacteraceae sp. M133.</title>
        <authorList>
            <person name="Wang G."/>
        </authorList>
    </citation>
    <scope>NUCLEOTIDE SEQUENCE</scope>
    <source>
        <strain evidence="9">M133</strain>
    </source>
</reference>
<dbReference type="GO" id="GO:0033786">
    <property type="term" value="F:heptose-1-phosphate adenylyltransferase activity"/>
    <property type="evidence" value="ECO:0007669"/>
    <property type="project" value="TreeGrafter"/>
</dbReference>
<dbReference type="Pfam" id="PF00294">
    <property type="entry name" value="PfkB"/>
    <property type="match status" value="1"/>
</dbReference>
<evidence type="ECO:0000256" key="4">
    <source>
        <dbReference type="ARBA" id="ARBA00022777"/>
    </source>
</evidence>
<dbReference type="InterPro" id="IPR029056">
    <property type="entry name" value="Ribokinase-like"/>
</dbReference>
<dbReference type="PANTHER" id="PTHR46969:SF1">
    <property type="entry name" value="BIFUNCTIONAL PROTEIN HLDE"/>
    <property type="match status" value="1"/>
</dbReference>
<dbReference type="GO" id="GO:0005829">
    <property type="term" value="C:cytosol"/>
    <property type="evidence" value="ECO:0007669"/>
    <property type="project" value="TreeGrafter"/>
</dbReference>
<dbReference type="CDD" id="cd01172">
    <property type="entry name" value="RfaE_like"/>
    <property type="match status" value="1"/>
</dbReference>
<feature type="domain" description="Cytidyltransferase-like" evidence="8">
    <location>
        <begin position="36"/>
        <end position="161"/>
    </location>
</feature>
<keyword evidence="10" id="KW-1185">Reference proteome</keyword>
<keyword evidence="4" id="KW-0418">Kinase</keyword>